<dbReference type="RefSeq" id="WP_091278482.1">
    <property type="nucleotide sequence ID" value="NZ_JABAPK010000003.1"/>
</dbReference>
<name>A0A1H2L909_9ACTO</name>
<dbReference type="EMBL" id="LT629804">
    <property type="protein sequence ID" value="SDU77520.1"/>
    <property type="molecule type" value="Genomic_DNA"/>
</dbReference>
<dbReference type="AlphaFoldDB" id="A0A1H2L909"/>
<evidence type="ECO:0000313" key="1">
    <source>
        <dbReference type="EMBL" id="SDU77520.1"/>
    </source>
</evidence>
<sequence length="367" mass="41663">MENIDLRTARKVAVLAQGLAPSQLGSLNSLESVIQRLGCVQIDSIQAVRRSQEIVLLSRGVDKSEVDSLYTSAAGLFENWGHAHSLLPQSLWPIFHWRRDRIRKNGLSGVPYNPKVATDVLKRISIDGPATHGMLGKTRGNGWDRSSEVKVACEWLLSFGELAVVSRDERWQRVYSTPEQANMPTEEKLSVDESLQKSVDLALGALGVARLKDVYDYFRFPKDPQIAEYCHESRFIPVNVEGLKDTWLIDEQLLDKVDELDWSSPHISVLSPFDSLIWHRPRQLALFGKDYRLEIYKPANKREFGYFAMPLLNNENIIGRVAARVSNGTVKIENLEIDETMDARFVEHEVARTLQLWTDLPEEGVKL</sequence>
<dbReference type="STRING" id="131112.SAMN04489737_0046"/>
<evidence type="ECO:0000313" key="2">
    <source>
        <dbReference type="Proteomes" id="UP000214355"/>
    </source>
</evidence>
<dbReference type="InterPro" id="IPR009351">
    <property type="entry name" value="AlkZ-like"/>
</dbReference>
<proteinExistence type="predicted"/>
<dbReference type="GeneID" id="65343806"/>
<dbReference type="OrthoDB" id="9787207at2"/>
<protein>
    <recommendedName>
        <fullName evidence="3">Winged helix DNA-binding domain-containing protein</fullName>
    </recommendedName>
</protein>
<gene>
    <name evidence="1" type="ORF">SAMN04489737_0046</name>
</gene>
<keyword evidence="2" id="KW-1185">Reference proteome</keyword>
<reference evidence="2" key="1">
    <citation type="submission" date="2016-10" db="EMBL/GenBank/DDBJ databases">
        <authorList>
            <person name="Varghese N."/>
            <person name="Submissions S."/>
        </authorList>
    </citation>
    <scope>NUCLEOTIDE SEQUENCE [LARGE SCALE GENOMIC DNA]</scope>
    <source>
        <strain evidence="2">DSM 10002</strain>
    </source>
</reference>
<dbReference type="PANTHER" id="PTHR30528:SF0">
    <property type="entry name" value="CYTOPLASMIC PROTEIN"/>
    <property type="match status" value="1"/>
</dbReference>
<accession>A0A1H2L909</accession>
<dbReference type="Proteomes" id="UP000214355">
    <property type="component" value="Chromosome I"/>
</dbReference>
<dbReference type="PANTHER" id="PTHR30528">
    <property type="entry name" value="CYTOPLASMIC PROTEIN"/>
    <property type="match status" value="1"/>
</dbReference>
<evidence type="ECO:0008006" key="3">
    <source>
        <dbReference type="Google" id="ProtNLM"/>
    </source>
</evidence>
<dbReference type="Pfam" id="PF06224">
    <property type="entry name" value="AlkZ-like"/>
    <property type="match status" value="1"/>
</dbReference>
<organism evidence="1 2">
    <name type="scientific">Arcanobacterium phocae</name>
    <dbReference type="NCBI Taxonomy" id="131112"/>
    <lineage>
        <taxon>Bacteria</taxon>
        <taxon>Bacillati</taxon>
        <taxon>Actinomycetota</taxon>
        <taxon>Actinomycetes</taxon>
        <taxon>Actinomycetales</taxon>
        <taxon>Actinomycetaceae</taxon>
        <taxon>Arcanobacterium</taxon>
    </lineage>
</organism>